<evidence type="ECO:0000313" key="6">
    <source>
        <dbReference type="Proteomes" id="UP000094342"/>
    </source>
</evidence>
<name>A0A1E3V4I9_9HYPH</name>
<comment type="caution">
    <text evidence="5">The sequence shown here is derived from an EMBL/GenBank/DDBJ whole genome shotgun (WGS) entry which is preliminary data.</text>
</comment>
<dbReference type="STRING" id="1752398.A8M32_25565"/>
<feature type="domain" description="Carbohydrate kinase PfkB" evidence="4">
    <location>
        <begin position="162"/>
        <end position="262"/>
    </location>
</feature>
<evidence type="ECO:0000256" key="1">
    <source>
        <dbReference type="ARBA" id="ARBA00010688"/>
    </source>
</evidence>
<dbReference type="PANTHER" id="PTHR43320:SF3">
    <property type="entry name" value="CARBOHYDRATE KINASE PFKB DOMAIN-CONTAINING PROTEIN"/>
    <property type="match status" value="1"/>
</dbReference>
<organism evidence="5 6">
    <name type="scientific">Sinorhizobium alkalisoli</name>
    <dbReference type="NCBI Taxonomy" id="1752398"/>
    <lineage>
        <taxon>Bacteria</taxon>
        <taxon>Pseudomonadati</taxon>
        <taxon>Pseudomonadota</taxon>
        <taxon>Alphaproteobacteria</taxon>
        <taxon>Hyphomicrobiales</taxon>
        <taxon>Rhizobiaceae</taxon>
        <taxon>Sinorhizobium/Ensifer group</taxon>
        <taxon>Sinorhizobium</taxon>
    </lineage>
</organism>
<dbReference type="PANTHER" id="PTHR43320">
    <property type="entry name" value="SUGAR KINASE"/>
    <property type="match status" value="1"/>
</dbReference>
<comment type="similarity">
    <text evidence="1">Belongs to the carbohydrate kinase PfkB family.</text>
</comment>
<evidence type="ECO:0000256" key="2">
    <source>
        <dbReference type="ARBA" id="ARBA00022679"/>
    </source>
</evidence>
<dbReference type="RefSeq" id="WP_069461231.1">
    <property type="nucleotide sequence ID" value="NZ_LYBW01000065.1"/>
</dbReference>
<dbReference type="InterPro" id="IPR011611">
    <property type="entry name" value="PfkB_dom"/>
</dbReference>
<dbReference type="SUPFAM" id="SSF53613">
    <property type="entry name" value="Ribokinase-like"/>
    <property type="match status" value="1"/>
</dbReference>
<dbReference type="InterPro" id="IPR052700">
    <property type="entry name" value="Carb_kinase_PfkB-like"/>
</dbReference>
<keyword evidence="3 5" id="KW-0418">Kinase</keyword>
<dbReference type="InterPro" id="IPR029056">
    <property type="entry name" value="Ribokinase-like"/>
</dbReference>
<gene>
    <name evidence="5" type="ORF">A8M32_25565</name>
</gene>
<dbReference type="Pfam" id="PF00294">
    <property type="entry name" value="PfkB"/>
    <property type="match status" value="2"/>
</dbReference>
<proteinExistence type="inferred from homology"/>
<dbReference type="Proteomes" id="UP000094342">
    <property type="component" value="Unassembled WGS sequence"/>
</dbReference>
<dbReference type="OrthoDB" id="9775849at2"/>
<dbReference type="AlphaFoldDB" id="A0A1E3V4I9"/>
<dbReference type="InterPro" id="IPR002173">
    <property type="entry name" value="Carboh/pur_kinase_PfkB_CS"/>
</dbReference>
<dbReference type="Gene3D" id="3.40.1190.20">
    <property type="match status" value="1"/>
</dbReference>
<reference evidence="6" key="1">
    <citation type="submission" date="2016-05" db="EMBL/GenBank/DDBJ databases">
        <authorList>
            <person name="Li Y."/>
        </authorList>
    </citation>
    <scope>NUCLEOTIDE SEQUENCE [LARGE SCALE GENOMIC DNA]</scope>
    <source>
        <strain evidence="6">YIC4027</strain>
    </source>
</reference>
<dbReference type="PROSITE" id="PS00583">
    <property type="entry name" value="PFKB_KINASES_1"/>
    <property type="match status" value="1"/>
</dbReference>
<accession>A0A1E3V4I9</accession>
<protein>
    <submittedName>
        <fullName evidence="5">Fructoselysine 6-kinase</fullName>
    </submittedName>
</protein>
<evidence type="ECO:0000313" key="5">
    <source>
        <dbReference type="EMBL" id="ODR88375.1"/>
    </source>
</evidence>
<keyword evidence="6" id="KW-1185">Reference proteome</keyword>
<keyword evidence="2" id="KW-0808">Transferase</keyword>
<dbReference type="PROSITE" id="PS00584">
    <property type="entry name" value="PFKB_KINASES_2"/>
    <property type="match status" value="1"/>
</dbReference>
<evidence type="ECO:0000259" key="4">
    <source>
        <dbReference type="Pfam" id="PF00294"/>
    </source>
</evidence>
<sequence>MAAFRFAAVGDNCIDRFLPPLAQSYVGGNAINVAVQLARLGHQAFYFGAVGRDDGGAKVRGRLRDNGVHVNYLRERDGNTAHTDVEITPARDRIFVHEDFGVCAGYRPGPADIEALKTMDHVHIGWLDDGGALRRALCRAGVSVSQDVSVNAAAADLGVTGLSIAFGSAGEDSARAESLVHDFLMGGARLAVVTRGGKGSLASDGAAYATAGIRPVQVVDTTGAGDSFIAGFLAAHIAGRPLAECLHAGRDLAALTCTHVGGFPQDPQPL</sequence>
<dbReference type="EMBL" id="LYBW01000065">
    <property type="protein sequence ID" value="ODR88375.1"/>
    <property type="molecule type" value="Genomic_DNA"/>
</dbReference>
<feature type="domain" description="Carbohydrate kinase PfkB" evidence="4">
    <location>
        <begin position="24"/>
        <end position="96"/>
    </location>
</feature>
<evidence type="ECO:0000256" key="3">
    <source>
        <dbReference type="ARBA" id="ARBA00022777"/>
    </source>
</evidence>
<dbReference type="GO" id="GO:0016301">
    <property type="term" value="F:kinase activity"/>
    <property type="evidence" value="ECO:0007669"/>
    <property type="project" value="UniProtKB-KW"/>
</dbReference>